<dbReference type="EMBL" id="PTIS01000021">
    <property type="protein sequence ID" value="PPK44973.1"/>
    <property type="molecule type" value="Genomic_DNA"/>
</dbReference>
<protein>
    <submittedName>
        <fullName evidence="2">Uncharacterized protein</fullName>
    </submittedName>
</protein>
<accession>A0A2S6FV91</accession>
<keyword evidence="1" id="KW-1133">Transmembrane helix</keyword>
<dbReference type="Proteomes" id="UP000239863">
    <property type="component" value="Unassembled WGS sequence"/>
</dbReference>
<reference evidence="2 3" key="1">
    <citation type="submission" date="2018-02" db="EMBL/GenBank/DDBJ databases">
        <title>Genomic Encyclopedia of Archaeal and Bacterial Type Strains, Phase II (KMG-II): from individual species to whole genera.</title>
        <authorList>
            <person name="Goeker M."/>
        </authorList>
    </citation>
    <scope>NUCLEOTIDE SEQUENCE [LARGE SCALE GENOMIC DNA]</scope>
    <source>
        <strain evidence="2 3">DSM 15099</strain>
    </source>
</reference>
<proteinExistence type="predicted"/>
<dbReference type="AlphaFoldDB" id="A0A2S6FV91"/>
<evidence type="ECO:0000313" key="3">
    <source>
        <dbReference type="Proteomes" id="UP000239863"/>
    </source>
</evidence>
<keyword evidence="1" id="KW-0472">Membrane</keyword>
<organism evidence="2 3">
    <name type="scientific">Clostridium algidicarnis DSM 15099</name>
    <dbReference type="NCBI Taxonomy" id="1121295"/>
    <lineage>
        <taxon>Bacteria</taxon>
        <taxon>Bacillati</taxon>
        <taxon>Bacillota</taxon>
        <taxon>Clostridia</taxon>
        <taxon>Eubacteriales</taxon>
        <taxon>Clostridiaceae</taxon>
        <taxon>Clostridium</taxon>
    </lineage>
</organism>
<evidence type="ECO:0000256" key="1">
    <source>
        <dbReference type="SAM" id="Phobius"/>
    </source>
</evidence>
<feature type="transmembrane region" description="Helical" evidence="1">
    <location>
        <begin position="6"/>
        <end position="23"/>
    </location>
</feature>
<comment type="caution">
    <text evidence="2">The sequence shown here is derived from an EMBL/GenBank/DDBJ whole genome shotgun (WGS) entry which is preliminary data.</text>
</comment>
<sequence>MMTEEYYLYNKTLLYYIIILLFVDKPKNVAL</sequence>
<gene>
    <name evidence="2" type="ORF">BD821_12119</name>
</gene>
<name>A0A2S6FV91_9CLOT</name>
<evidence type="ECO:0000313" key="2">
    <source>
        <dbReference type="EMBL" id="PPK44973.1"/>
    </source>
</evidence>
<keyword evidence="1" id="KW-0812">Transmembrane</keyword>